<gene>
    <name evidence="1" type="ORF">RTO_24940</name>
</gene>
<name>D4M6W1_9FIRM</name>
<protein>
    <submittedName>
        <fullName evidence="1">Uncharacterized protein</fullName>
    </submittedName>
</protein>
<sequence>MTEKKSISHFFKPGIVLVLGIWMLLGIQTTVYAEESGDDGAVVALDGTEQKQTK</sequence>
<reference evidence="1 2" key="2">
    <citation type="submission" date="2010-03" db="EMBL/GenBank/DDBJ databases">
        <authorList>
            <person name="Pajon A."/>
        </authorList>
    </citation>
    <scope>NUCLEOTIDE SEQUENCE [LARGE SCALE GENOMIC DNA]</scope>
    <source>
        <strain evidence="1 2">L2-14</strain>
    </source>
</reference>
<dbReference type="Proteomes" id="UP000008956">
    <property type="component" value="Chromosome"/>
</dbReference>
<evidence type="ECO:0000313" key="1">
    <source>
        <dbReference type="EMBL" id="CBL26973.1"/>
    </source>
</evidence>
<dbReference type="PATRIC" id="fig|657313.3.peg.2379"/>
<dbReference type="AlphaFoldDB" id="D4M6W1"/>
<dbReference type="EMBL" id="FP929055">
    <property type="protein sequence ID" value="CBL26973.1"/>
    <property type="molecule type" value="Genomic_DNA"/>
</dbReference>
<evidence type="ECO:0000313" key="2">
    <source>
        <dbReference type="Proteomes" id="UP000008956"/>
    </source>
</evidence>
<dbReference type="RefSeq" id="WP_015529551.1">
    <property type="nucleotide sequence ID" value="NC_021015.1"/>
</dbReference>
<accession>D4M6W1</accession>
<dbReference type="KEGG" id="rto:RTO_24940"/>
<reference evidence="1 2" key="1">
    <citation type="submission" date="2010-03" db="EMBL/GenBank/DDBJ databases">
        <title>The genome sequence of Ruminococcus torques L2-14.</title>
        <authorList>
            <consortium name="metaHIT consortium -- http://www.metahit.eu/"/>
            <person name="Pajon A."/>
            <person name="Turner K."/>
            <person name="Parkhill J."/>
            <person name="Duncan S."/>
            <person name="Flint H."/>
        </authorList>
    </citation>
    <scope>NUCLEOTIDE SEQUENCE [LARGE SCALE GENOMIC DNA]</scope>
    <source>
        <strain evidence="1 2">L2-14</strain>
    </source>
</reference>
<proteinExistence type="predicted"/>
<organism evidence="1 2">
    <name type="scientific">[Ruminococcus] torques L2-14</name>
    <dbReference type="NCBI Taxonomy" id="657313"/>
    <lineage>
        <taxon>Bacteria</taxon>
        <taxon>Bacillati</taxon>
        <taxon>Bacillota</taxon>
        <taxon>Clostridia</taxon>
        <taxon>Lachnospirales</taxon>
        <taxon>Lachnospiraceae</taxon>
        <taxon>Mediterraneibacter</taxon>
    </lineage>
</organism>
<dbReference type="HOGENOM" id="CLU_3047719_0_0_9"/>